<dbReference type="PANTHER" id="PTHR43861">
    <property type="entry name" value="TRANS-ACONITATE 2-METHYLTRANSFERASE-RELATED"/>
    <property type="match status" value="1"/>
</dbReference>
<dbReference type="Pfam" id="PF13489">
    <property type="entry name" value="Methyltransf_23"/>
    <property type="match status" value="1"/>
</dbReference>
<gene>
    <name evidence="1" type="ORF">C8D86_103111</name>
</gene>
<comment type="caution">
    <text evidence="1">The sequence shown here is derived from an EMBL/GenBank/DDBJ whole genome shotgun (WGS) entry which is preliminary data.</text>
</comment>
<dbReference type="EMBL" id="QQAX01000003">
    <property type="protein sequence ID" value="RDI48146.1"/>
    <property type="molecule type" value="Genomic_DNA"/>
</dbReference>
<dbReference type="GO" id="GO:0008168">
    <property type="term" value="F:methyltransferase activity"/>
    <property type="evidence" value="ECO:0007669"/>
    <property type="project" value="UniProtKB-KW"/>
</dbReference>
<evidence type="ECO:0000313" key="1">
    <source>
        <dbReference type="EMBL" id="RDI48146.1"/>
    </source>
</evidence>
<organism evidence="1 2">
    <name type="scientific">Aquicella lusitana</name>
    <dbReference type="NCBI Taxonomy" id="254246"/>
    <lineage>
        <taxon>Bacteria</taxon>
        <taxon>Pseudomonadati</taxon>
        <taxon>Pseudomonadota</taxon>
        <taxon>Gammaproteobacteria</taxon>
        <taxon>Legionellales</taxon>
        <taxon>Coxiellaceae</taxon>
        <taxon>Aquicella</taxon>
    </lineage>
</organism>
<dbReference type="InterPro" id="IPR029063">
    <property type="entry name" value="SAM-dependent_MTases_sf"/>
</dbReference>
<dbReference type="Proteomes" id="UP000254720">
    <property type="component" value="Unassembled WGS sequence"/>
</dbReference>
<keyword evidence="1" id="KW-0489">Methyltransferase</keyword>
<accession>A0A370GXY6</accession>
<reference evidence="1 2" key="1">
    <citation type="submission" date="2018-07" db="EMBL/GenBank/DDBJ databases">
        <title>Genomic Encyclopedia of Type Strains, Phase IV (KMG-IV): sequencing the most valuable type-strain genomes for metagenomic binning, comparative biology and taxonomic classification.</title>
        <authorList>
            <person name="Goeker M."/>
        </authorList>
    </citation>
    <scope>NUCLEOTIDE SEQUENCE [LARGE SCALE GENOMIC DNA]</scope>
    <source>
        <strain evidence="1 2">DSM 16500</strain>
    </source>
</reference>
<keyword evidence="2" id="KW-1185">Reference proteome</keyword>
<name>A0A370GXY6_9COXI</name>
<proteinExistence type="predicted"/>
<dbReference type="AlphaFoldDB" id="A0A370GXY6"/>
<dbReference type="Gene3D" id="3.40.50.150">
    <property type="entry name" value="Vaccinia Virus protein VP39"/>
    <property type="match status" value="1"/>
</dbReference>
<protein>
    <submittedName>
        <fullName evidence="1">Methyltransferase family protein</fullName>
    </submittedName>
</protein>
<evidence type="ECO:0000313" key="2">
    <source>
        <dbReference type="Proteomes" id="UP000254720"/>
    </source>
</evidence>
<sequence length="264" mass="30075">MLENSPKADNWDSHWQELSKDIYFNTPAVRYRWKCLERLIGLNHQTSSPAKLIDIGCGTGRLLKYFSNCYSNIQLKGTDNSFVGLEIAKQSLPQGIFFQADLCTQQYEPPAPHREWATHAICSEVLEHLDEPVIFLNNAGKFLQNNATLVVSVPGGPMSSFDHQVGHRKHYTAKMLENELTQAGYKVEKTACAGFPFHNLYRLAFILRGESILNDAKQQEQGNSSFVSFVMNCFDWLFKFNLLNTRFGWTVLAKASWQGDRPVF</sequence>
<dbReference type="GO" id="GO:0032259">
    <property type="term" value="P:methylation"/>
    <property type="evidence" value="ECO:0007669"/>
    <property type="project" value="UniProtKB-KW"/>
</dbReference>
<dbReference type="OrthoDB" id="9774345at2"/>
<keyword evidence="1" id="KW-0808">Transferase</keyword>
<dbReference type="SUPFAM" id="SSF53335">
    <property type="entry name" value="S-adenosyl-L-methionine-dependent methyltransferases"/>
    <property type="match status" value="1"/>
</dbReference>
<dbReference type="RefSeq" id="WP_114833622.1">
    <property type="nucleotide sequence ID" value="NZ_LR699114.1"/>
</dbReference>